<dbReference type="EMBL" id="LT629750">
    <property type="protein sequence ID" value="SDS72707.1"/>
    <property type="molecule type" value="Genomic_DNA"/>
</dbReference>
<proteinExistence type="predicted"/>
<dbReference type="PROSITE" id="PS51257">
    <property type="entry name" value="PROKAR_LIPOPROTEIN"/>
    <property type="match status" value="1"/>
</dbReference>
<protein>
    <submittedName>
        <fullName evidence="2">Uncharacterized protein</fullName>
    </submittedName>
</protein>
<organism evidence="2 3">
    <name type="scientific">Bradyrhizobium canariense</name>
    <dbReference type="NCBI Taxonomy" id="255045"/>
    <lineage>
        <taxon>Bacteria</taxon>
        <taxon>Pseudomonadati</taxon>
        <taxon>Pseudomonadota</taxon>
        <taxon>Alphaproteobacteria</taxon>
        <taxon>Hyphomicrobiales</taxon>
        <taxon>Nitrobacteraceae</taxon>
        <taxon>Bradyrhizobium</taxon>
    </lineage>
</organism>
<evidence type="ECO:0000313" key="3">
    <source>
        <dbReference type="Proteomes" id="UP000243904"/>
    </source>
</evidence>
<gene>
    <name evidence="2" type="ORF">SAMN05444158_2987</name>
</gene>
<name>A0A1H1UJN4_9BRAD</name>
<dbReference type="AlphaFoldDB" id="A0A1H1UJN4"/>
<keyword evidence="1" id="KW-0812">Transmembrane</keyword>
<keyword evidence="1" id="KW-0472">Membrane</keyword>
<feature type="transmembrane region" description="Helical" evidence="1">
    <location>
        <begin position="34"/>
        <end position="50"/>
    </location>
</feature>
<evidence type="ECO:0000256" key="1">
    <source>
        <dbReference type="SAM" id="Phobius"/>
    </source>
</evidence>
<evidence type="ECO:0000313" key="2">
    <source>
        <dbReference type="EMBL" id="SDS72707.1"/>
    </source>
</evidence>
<dbReference type="Proteomes" id="UP000243904">
    <property type="component" value="Chromosome I"/>
</dbReference>
<dbReference type="RefSeq" id="WP_100380418.1">
    <property type="nucleotide sequence ID" value="NZ_LT629750.1"/>
</dbReference>
<keyword evidence="1" id="KW-1133">Transmembrane helix</keyword>
<reference evidence="3" key="1">
    <citation type="submission" date="2016-10" db="EMBL/GenBank/DDBJ databases">
        <authorList>
            <person name="Varghese N."/>
            <person name="Submissions S."/>
        </authorList>
    </citation>
    <scope>NUCLEOTIDE SEQUENCE [LARGE SCALE GENOMIC DNA]</scope>
    <source>
        <strain evidence="3">GAS369</strain>
    </source>
</reference>
<keyword evidence="3" id="KW-1185">Reference proteome</keyword>
<sequence length="59" mass="6557">MPFPIKTALSVIVLLVACAGYYYEASIGMHGPKIAIMLLAPFMVVAMWIFPEVTRRKAE</sequence>
<accession>A0A1H1UJN4</accession>